<dbReference type="Pfam" id="PF14559">
    <property type="entry name" value="TPR_19"/>
    <property type="match status" value="1"/>
</dbReference>
<dbReference type="EMBL" id="BAAAUD010000047">
    <property type="protein sequence ID" value="GAA2958205.1"/>
    <property type="molecule type" value="Genomic_DNA"/>
</dbReference>
<dbReference type="PANTHER" id="PTHR12558">
    <property type="entry name" value="CELL DIVISION CYCLE 16,23,27"/>
    <property type="match status" value="1"/>
</dbReference>
<comment type="caution">
    <text evidence="3">The sequence shown here is derived from an EMBL/GenBank/DDBJ whole genome shotgun (WGS) entry which is preliminary data.</text>
</comment>
<protein>
    <submittedName>
        <fullName evidence="3">Tetratricopeptide repeat protein</fullName>
    </submittedName>
</protein>
<dbReference type="Pfam" id="PF13432">
    <property type="entry name" value="TPR_16"/>
    <property type="match status" value="1"/>
</dbReference>
<dbReference type="PANTHER" id="PTHR12558:SF13">
    <property type="entry name" value="CELL DIVISION CYCLE PROTEIN 27 HOMOLOG"/>
    <property type="match status" value="1"/>
</dbReference>
<keyword evidence="1" id="KW-0802">TPR repeat</keyword>
<reference evidence="4" key="1">
    <citation type="journal article" date="2019" name="Int. J. Syst. Evol. Microbiol.">
        <title>The Global Catalogue of Microorganisms (GCM) 10K type strain sequencing project: providing services to taxonomists for standard genome sequencing and annotation.</title>
        <authorList>
            <consortium name="The Broad Institute Genomics Platform"/>
            <consortium name="The Broad Institute Genome Sequencing Center for Infectious Disease"/>
            <person name="Wu L."/>
            <person name="Ma J."/>
        </authorList>
    </citation>
    <scope>NUCLEOTIDE SEQUENCE [LARGE SCALE GENOMIC DNA]</scope>
    <source>
        <strain evidence="4">JCM 9088</strain>
    </source>
</reference>
<feature type="region of interest" description="Disordered" evidence="2">
    <location>
        <begin position="439"/>
        <end position="479"/>
    </location>
</feature>
<evidence type="ECO:0000256" key="2">
    <source>
        <dbReference type="SAM" id="MobiDB-lite"/>
    </source>
</evidence>
<evidence type="ECO:0000256" key="1">
    <source>
        <dbReference type="PROSITE-ProRule" id="PRU00339"/>
    </source>
</evidence>
<organism evidence="3 4">
    <name type="scientific">Streptomyces enissocaesilis</name>
    <dbReference type="NCBI Taxonomy" id="332589"/>
    <lineage>
        <taxon>Bacteria</taxon>
        <taxon>Bacillati</taxon>
        <taxon>Actinomycetota</taxon>
        <taxon>Actinomycetes</taxon>
        <taxon>Kitasatosporales</taxon>
        <taxon>Streptomycetaceae</taxon>
        <taxon>Streptomyces</taxon>
        <taxon>Streptomyces rochei group</taxon>
    </lineage>
</organism>
<dbReference type="Proteomes" id="UP001500403">
    <property type="component" value="Unassembled WGS sequence"/>
</dbReference>
<evidence type="ECO:0000313" key="3">
    <source>
        <dbReference type="EMBL" id="GAA2958205.1"/>
    </source>
</evidence>
<evidence type="ECO:0000313" key="4">
    <source>
        <dbReference type="Proteomes" id="UP001500403"/>
    </source>
</evidence>
<accession>A0ABP6K3W0</accession>
<dbReference type="Gene3D" id="1.25.40.10">
    <property type="entry name" value="Tetratricopeptide repeat domain"/>
    <property type="match status" value="3"/>
</dbReference>
<dbReference type="SMART" id="SM00028">
    <property type="entry name" value="TPR"/>
    <property type="match status" value="3"/>
</dbReference>
<dbReference type="InterPro" id="IPR019734">
    <property type="entry name" value="TPR_rpt"/>
</dbReference>
<keyword evidence="4" id="KW-1185">Reference proteome</keyword>
<name>A0ABP6K3W0_9ACTN</name>
<dbReference type="SUPFAM" id="SSF48452">
    <property type="entry name" value="TPR-like"/>
    <property type="match status" value="2"/>
</dbReference>
<feature type="repeat" description="TPR" evidence="1">
    <location>
        <begin position="234"/>
        <end position="267"/>
    </location>
</feature>
<proteinExistence type="predicted"/>
<feature type="repeat" description="TPR" evidence="1">
    <location>
        <begin position="410"/>
        <end position="443"/>
    </location>
</feature>
<dbReference type="InterPro" id="IPR011990">
    <property type="entry name" value="TPR-like_helical_dom_sf"/>
</dbReference>
<sequence length="479" mass="51409">MIAMETEHQVKRRRLPVTVLMGTAVLVAGVAGVFASGAPDEAPPVPGPVGRAAAAVEAVGAGVPASPSDLTALIGDREAWLRGHPDDHSTWAVLGSAYLERGRWTADPADFPRAEMALRHSLSVRPKANPDAVAGLAALAHARGDHRAARKWGEEVRKRSPRRWTAYPALIGAYRHLGDQKAAAGAVKKLQALHPGPQAQRLAAEVYRDRGWREDAAAALSDATALADSTAQKVTGLYGMGELAWERGEPDEALRHYEAALRTDPGYARARAGRARVMAALARPADAEGDYLVALAQTPLPGIGLEYGELLESLGREDEAKEQYALVRARVALTEQRGGGGDELLLGQLDADHGAPSAAVRRLRAEWKRHPNAYVADALAWSLFRAGGKKNTGEALKYALTATDQGPRNARFFYHLGMIERKLGKSGAARRHLEEALRINPSFSPLPAARAREELNALGEPPRGAPRRTPDEPAPPRAR</sequence>
<dbReference type="PROSITE" id="PS50005">
    <property type="entry name" value="TPR"/>
    <property type="match status" value="2"/>
</dbReference>
<gene>
    <name evidence="3" type="ORF">GCM10010446_49280</name>
</gene>